<keyword evidence="2" id="KW-0808">Transferase</keyword>
<dbReference type="Pfam" id="PF03734">
    <property type="entry name" value="YkuD"/>
    <property type="match status" value="1"/>
</dbReference>
<evidence type="ECO:0000313" key="6">
    <source>
        <dbReference type="EMBL" id="MBU5440163.1"/>
    </source>
</evidence>
<dbReference type="RefSeq" id="WP_216522177.1">
    <property type="nucleotide sequence ID" value="NZ_JAHLPM010000027.1"/>
</dbReference>
<dbReference type="PANTHER" id="PTHR30582:SF24">
    <property type="entry name" value="L,D-TRANSPEPTIDASE ERFK_SRFK-RELATED"/>
    <property type="match status" value="1"/>
</dbReference>
<name>A0ABS6EB56_9FIRM</name>
<keyword evidence="7" id="KW-1185">Reference proteome</keyword>
<dbReference type="PANTHER" id="PTHR30582">
    <property type="entry name" value="L,D-TRANSPEPTIDASE"/>
    <property type="match status" value="1"/>
</dbReference>
<proteinExistence type="inferred from homology"/>
<dbReference type="InterPro" id="IPR005490">
    <property type="entry name" value="LD_TPept_cat_dom"/>
</dbReference>
<feature type="active site" description="Proton donor/acceptor" evidence="4">
    <location>
        <position position="185"/>
    </location>
</feature>
<keyword evidence="4" id="KW-0133">Cell shape</keyword>
<evidence type="ECO:0000256" key="4">
    <source>
        <dbReference type="PROSITE-ProRule" id="PRU01373"/>
    </source>
</evidence>
<keyword evidence="2" id="KW-0328">Glycosyltransferase</keyword>
<protein>
    <submittedName>
        <fullName evidence="6">L,D-transpeptidase</fullName>
    </submittedName>
</protein>
<feature type="domain" description="L,D-TPase catalytic" evidence="5">
    <location>
        <begin position="98"/>
        <end position="225"/>
    </location>
</feature>
<evidence type="ECO:0000256" key="1">
    <source>
        <dbReference type="ARBA" id="ARBA00005992"/>
    </source>
</evidence>
<evidence type="ECO:0000313" key="7">
    <source>
        <dbReference type="Proteomes" id="UP000749471"/>
    </source>
</evidence>
<dbReference type="PROSITE" id="PS52029">
    <property type="entry name" value="LD_TPASE"/>
    <property type="match status" value="1"/>
</dbReference>
<comment type="pathway">
    <text evidence="4">Cell wall biogenesis; peptidoglycan biosynthesis.</text>
</comment>
<evidence type="ECO:0000256" key="2">
    <source>
        <dbReference type="ARBA" id="ARBA00022676"/>
    </source>
</evidence>
<keyword evidence="3" id="KW-0378">Hydrolase</keyword>
<feature type="active site" description="Nucleophile" evidence="4">
    <location>
        <position position="201"/>
    </location>
</feature>
<evidence type="ECO:0000259" key="5">
    <source>
        <dbReference type="PROSITE" id="PS52029"/>
    </source>
</evidence>
<gene>
    <name evidence="6" type="ORF">KQI42_19400</name>
</gene>
<dbReference type="InterPro" id="IPR050979">
    <property type="entry name" value="LD-transpeptidase"/>
</dbReference>
<comment type="similarity">
    <text evidence="1">Belongs to the YkuD family.</text>
</comment>
<keyword evidence="4" id="KW-0961">Cell wall biogenesis/degradation</keyword>
<dbReference type="EMBL" id="JAHLPM010000027">
    <property type="protein sequence ID" value="MBU5440163.1"/>
    <property type="molecule type" value="Genomic_DNA"/>
</dbReference>
<reference evidence="6 7" key="1">
    <citation type="submission" date="2021-06" db="EMBL/GenBank/DDBJ databases">
        <authorList>
            <person name="Sun Q."/>
            <person name="Li D."/>
        </authorList>
    </citation>
    <scope>NUCLEOTIDE SEQUENCE [LARGE SCALE GENOMIC DNA]</scope>
    <source>
        <strain evidence="6 7">MSJ-40</strain>
    </source>
</reference>
<organism evidence="6 7">
    <name type="scientific">Tissierella simiarum</name>
    <dbReference type="NCBI Taxonomy" id="2841534"/>
    <lineage>
        <taxon>Bacteria</taxon>
        <taxon>Bacillati</taxon>
        <taxon>Bacillota</taxon>
        <taxon>Tissierellia</taxon>
        <taxon>Tissierellales</taxon>
        <taxon>Tissierellaceae</taxon>
        <taxon>Tissierella</taxon>
    </lineage>
</organism>
<dbReference type="CDD" id="cd16913">
    <property type="entry name" value="YkuD_like"/>
    <property type="match status" value="1"/>
</dbReference>
<comment type="caution">
    <text evidence="6">The sequence shown here is derived from an EMBL/GenBank/DDBJ whole genome shotgun (WGS) entry which is preliminary data.</text>
</comment>
<evidence type="ECO:0000256" key="3">
    <source>
        <dbReference type="ARBA" id="ARBA00022801"/>
    </source>
</evidence>
<keyword evidence="4" id="KW-0573">Peptidoglycan synthesis</keyword>
<sequence length="270" mass="30799">MNINKTLKKIGVITVILLCFLVNIGYAESQKNEEILKGYISNGYDEKQLKQRNTLLRFQAENNLTVNGILEESTNEALNETNKVIVDILPKEVMEEKWFIVINQDKKILTVYSNGEIYKKYPVALGKSSTPTPNYKFTIINKAKNPYWGGMGGKFKPVKGGAPNNPLGKRWLGLSTEKHTGYGIHGNSSPFSIGKYISNGCIRMINEDVEELFEYMPTKTKVWVGTEEILEGWGVKQDIKYEKVEKMVRKVDITKLKCDFIENDENKEKE</sequence>
<dbReference type="Proteomes" id="UP000749471">
    <property type="component" value="Unassembled WGS sequence"/>
</dbReference>
<accession>A0ABS6EB56</accession>